<sequence length="402" mass="43113">MAVMDHDNGSARAPAPAPRSQPSYSCSGGSVETTHDHKLSHSDSFWKLPPPAPFGPPAESLRSSSASSSSSPLSSSSSCESIPALDLDRHSSLSSTSSYESLHHVEAAADHDYSSSPDEFMPATLPPAVQTMMAQGQPAGYDPKRLPSSMFRTQSTCPAQWSATSNDQLFSIQLENSGGDGPLYLVGDLYYDDAGVFHRVSTVARVPAVPEMSTGNSSRSLCVRDDCAGCRTSMNKKSVRFATADGVAGPRRYTVVFPTLSISHGLHCVRGFSVSNEYLLIVSLVVLTCECWLQLQSSGRVGGDGRIGGGNWRGGGGLLVLLAVDVVAKLRVPRMRLPMVLNLEWVGKFGHVESIELHVVDRLWKGAHRLLGVLACSYVLIKEFASCGKETKHKCCWLKANG</sequence>
<reference evidence="2" key="1">
    <citation type="submission" date="2015-06" db="UniProtKB">
        <authorList>
            <consortium name="EnsemblPlants"/>
        </authorList>
    </citation>
    <scope>IDENTIFICATION</scope>
</reference>
<dbReference type="PANTHER" id="PTHR33673:SF40">
    <property type="entry name" value="OS05G0196700 PROTEIN"/>
    <property type="match status" value="1"/>
</dbReference>
<evidence type="ECO:0000313" key="2">
    <source>
        <dbReference type="EnsemblPlants" id="EMT17476"/>
    </source>
</evidence>
<accession>R7W7B6</accession>
<protein>
    <submittedName>
        <fullName evidence="2">Uncharacterized protein</fullName>
    </submittedName>
</protein>
<feature type="region of interest" description="Disordered" evidence="1">
    <location>
        <begin position="1"/>
        <end position="81"/>
    </location>
</feature>
<evidence type="ECO:0000256" key="1">
    <source>
        <dbReference type="SAM" id="MobiDB-lite"/>
    </source>
</evidence>
<proteinExistence type="predicted"/>
<name>R7W7B6_AEGTA</name>
<dbReference type="PANTHER" id="PTHR33673">
    <property type="entry name" value="SUPPRESSOR SRP40-LIKE PROTEIN"/>
    <property type="match status" value="1"/>
</dbReference>
<dbReference type="AlphaFoldDB" id="R7W7B6"/>
<feature type="compositionally biased region" description="Low complexity" evidence="1">
    <location>
        <begin position="10"/>
        <end position="25"/>
    </location>
</feature>
<organism evidence="2">
    <name type="scientific">Aegilops tauschii</name>
    <name type="common">Tausch's goatgrass</name>
    <name type="synonym">Aegilops squarrosa</name>
    <dbReference type="NCBI Taxonomy" id="37682"/>
    <lineage>
        <taxon>Eukaryota</taxon>
        <taxon>Viridiplantae</taxon>
        <taxon>Streptophyta</taxon>
        <taxon>Embryophyta</taxon>
        <taxon>Tracheophyta</taxon>
        <taxon>Spermatophyta</taxon>
        <taxon>Magnoliopsida</taxon>
        <taxon>Liliopsida</taxon>
        <taxon>Poales</taxon>
        <taxon>Poaceae</taxon>
        <taxon>BOP clade</taxon>
        <taxon>Pooideae</taxon>
        <taxon>Triticodae</taxon>
        <taxon>Triticeae</taxon>
        <taxon>Triticinae</taxon>
        <taxon>Aegilops</taxon>
    </lineage>
</organism>
<dbReference type="EnsemblPlants" id="EMT17476">
    <property type="protein sequence ID" value="EMT17476"/>
    <property type="gene ID" value="F775_14058"/>
</dbReference>
<feature type="compositionally biased region" description="Low complexity" evidence="1">
    <location>
        <begin position="57"/>
        <end position="81"/>
    </location>
</feature>